<dbReference type="OrthoDB" id="8482048at2"/>
<feature type="transmembrane region" description="Helical" evidence="1">
    <location>
        <begin position="133"/>
        <end position="158"/>
    </location>
</feature>
<protein>
    <recommendedName>
        <fullName evidence="4">CAAX amino terminal protease family</fullName>
    </recommendedName>
</protein>
<reference evidence="2 3" key="1">
    <citation type="submission" date="2011-11" db="EMBL/GenBank/DDBJ databases">
        <title>Complete sequence of Spirochaeta sp. grapes.</title>
        <authorList>
            <consortium name="US DOE Joint Genome Institute"/>
            <person name="Lucas S."/>
            <person name="Han J."/>
            <person name="Lapidus A."/>
            <person name="Cheng J.-F."/>
            <person name="Goodwin L."/>
            <person name="Pitluck S."/>
            <person name="Peters L."/>
            <person name="Ovchinnikova G."/>
            <person name="Munk A.C."/>
            <person name="Detter J.C."/>
            <person name="Han C."/>
            <person name="Tapia R."/>
            <person name="Land M."/>
            <person name="Hauser L."/>
            <person name="Kyrpides N."/>
            <person name="Ivanova N."/>
            <person name="Pagani I."/>
            <person name="Ritalahtilisa K."/>
            <person name="Loeffler F."/>
            <person name="Woyke T."/>
        </authorList>
    </citation>
    <scope>NUCLEOTIDE SEQUENCE [LARGE SCALE GENOMIC DNA]</scope>
    <source>
        <strain evidence="3">ATCC BAA-1885 / DSM 22778 / Grapes</strain>
    </source>
</reference>
<keyword evidence="1" id="KW-0812">Transmembrane</keyword>
<keyword evidence="1" id="KW-1133">Transmembrane helix</keyword>
<proteinExistence type="predicted"/>
<dbReference type="KEGG" id="sgp:SpiGrapes_0053"/>
<dbReference type="RefSeq" id="WP_014268766.1">
    <property type="nucleotide sequence ID" value="NC_016633.1"/>
</dbReference>
<keyword evidence="3" id="KW-1185">Reference proteome</keyword>
<organism evidence="2 3">
    <name type="scientific">Sphaerochaeta pleomorpha (strain ATCC BAA-1885 / DSM 22778 / Grapes)</name>
    <dbReference type="NCBI Taxonomy" id="158190"/>
    <lineage>
        <taxon>Bacteria</taxon>
        <taxon>Pseudomonadati</taxon>
        <taxon>Spirochaetota</taxon>
        <taxon>Spirochaetia</taxon>
        <taxon>Spirochaetales</taxon>
        <taxon>Sphaerochaetaceae</taxon>
        <taxon>Sphaerochaeta</taxon>
    </lineage>
</organism>
<dbReference type="HOGENOM" id="CLU_1150303_0_0_12"/>
<evidence type="ECO:0000313" key="3">
    <source>
        <dbReference type="Proteomes" id="UP000005632"/>
    </source>
</evidence>
<dbReference type="AlphaFoldDB" id="G8QT12"/>
<feature type="transmembrane region" description="Helical" evidence="1">
    <location>
        <begin position="222"/>
        <end position="242"/>
    </location>
</feature>
<evidence type="ECO:0008006" key="4">
    <source>
        <dbReference type="Google" id="ProtNLM"/>
    </source>
</evidence>
<dbReference type="EMBL" id="CP003155">
    <property type="protein sequence ID" value="AEV27917.1"/>
    <property type="molecule type" value="Genomic_DNA"/>
</dbReference>
<feature type="transmembrane region" description="Helical" evidence="1">
    <location>
        <begin position="197"/>
        <end position="215"/>
    </location>
</feature>
<keyword evidence="1" id="KW-0472">Membrane</keyword>
<feature type="transmembrane region" description="Helical" evidence="1">
    <location>
        <begin position="12"/>
        <end position="36"/>
    </location>
</feature>
<feature type="transmembrane region" description="Helical" evidence="1">
    <location>
        <begin position="90"/>
        <end position="113"/>
    </location>
</feature>
<sequence length="245" mass="28435">MQVTTLLRRSPWIVMGGRTLLFLTFQAFIALLFLVLGSRQAWSSASAWWTLFVTFTNFTCLYFLVRLFKADNRKYRDIFKFERPSLKKDTLVFAGSLLLIIPISMAPNLLLAKVLFGGMQIPMGMFLLPLPKWAIYSVALVLFPLTQALVELAFYFLYCMPKIEEKTDNAVLAYCSCCVFLGFQHSMIPFLPDWRFILWRALMFLPFAFFVGALLRWRPRMLPYLALLHLFMDFSAAIMYVTGVY</sequence>
<accession>G8QT12</accession>
<dbReference type="Proteomes" id="UP000005632">
    <property type="component" value="Chromosome"/>
</dbReference>
<evidence type="ECO:0000256" key="1">
    <source>
        <dbReference type="SAM" id="Phobius"/>
    </source>
</evidence>
<dbReference type="eggNOG" id="ENOG5033B6E">
    <property type="taxonomic scope" value="Bacteria"/>
</dbReference>
<gene>
    <name evidence="2" type="ordered locus">SpiGrapes_0053</name>
</gene>
<dbReference type="STRING" id="158190.SpiGrapes_0053"/>
<name>G8QT12_SPHPG</name>
<evidence type="ECO:0000313" key="2">
    <source>
        <dbReference type="EMBL" id="AEV27917.1"/>
    </source>
</evidence>
<feature type="transmembrane region" description="Helical" evidence="1">
    <location>
        <begin position="48"/>
        <end position="69"/>
    </location>
</feature>
<feature type="transmembrane region" description="Helical" evidence="1">
    <location>
        <begin position="170"/>
        <end position="191"/>
    </location>
</feature>